<dbReference type="AlphaFoldDB" id="A0A318KJV3"/>
<keyword evidence="2" id="KW-1185">Reference proteome</keyword>
<dbReference type="OrthoDB" id="1640349at2"/>
<reference evidence="1 2" key="1">
    <citation type="submission" date="2018-05" db="EMBL/GenBank/DDBJ databases">
        <title>Genomic Encyclopedia of Type Strains, Phase IV (KMG-IV): sequencing the most valuable type-strain genomes for metagenomic binning, comparative biology and taxonomic classification.</title>
        <authorList>
            <person name="Goeker M."/>
        </authorList>
    </citation>
    <scope>NUCLEOTIDE SEQUENCE [LARGE SCALE GENOMIC DNA]</scope>
    <source>
        <strain evidence="1 2">JC118</strain>
    </source>
</reference>
<dbReference type="STRING" id="1034346.GCA_000313565_03393"/>
<name>A0A318KJV3_9FIRM</name>
<comment type="caution">
    <text evidence="1">The sequence shown here is derived from an EMBL/GenBank/DDBJ whole genome shotgun (WGS) entry which is preliminary data.</text>
</comment>
<dbReference type="InterPro" id="IPR010690">
    <property type="entry name" value="YqfD"/>
</dbReference>
<dbReference type="RefSeq" id="WP_022939672.1">
    <property type="nucleotide sequence ID" value="NZ_CABKRQ010000011.1"/>
</dbReference>
<proteinExistence type="predicted"/>
<gene>
    <name evidence="1" type="ORF">DES51_11383</name>
</gene>
<accession>A0A318KJV3</accession>
<dbReference type="EMBL" id="QJKH01000013">
    <property type="protein sequence ID" value="PXX76888.1"/>
    <property type="molecule type" value="Genomic_DNA"/>
</dbReference>
<protein>
    <submittedName>
        <fullName evidence="1">Putative stage IV sporulation protein YqfD</fullName>
    </submittedName>
</protein>
<sequence>MNKFGLDYWSLDFNLNVFLQTVKTHNWTVYGIRQQKDTITFYASVLNRNDLIKTYPHIIHLKTTGVIGMLLRTFKQLDRLIAAGAAAALWLLLSSTVFNIEILGEGTVNRALIADTLVQLQAMPPFQLTDKNVLKQQLNEELKRSFTWIEVEQNGSKLKVRFLPKKTVEKEELTRNELIAQKDGVIASFDLQHGEKCVKINDVVKKGDLLVSNILLDSMNLPEEIYVKGRVFAYTWSDFSVEMPNNSLPEGVQFFQLLFQARRIISEELGEDEKIVSENILQFSVNDDKIKMDLHYTLLEDISSPGE</sequence>
<evidence type="ECO:0000313" key="1">
    <source>
        <dbReference type="EMBL" id="PXX76888.1"/>
    </source>
</evidence>
<dbReference type="Pfam" id="PF06898">
    <property type="entry name" value="YqfD"/>
    <property type="match status" value="1"/>
</dbReference>
<organism evidence="1 2">
    <name type="scientific">Dielma fastidiosa</name>
    <dbReference type="NCBI Taxonomy" id="1034346"/>
    <lineage>
        <taxon>Bacteria</taxon>
        <taxon>Bacillati</taxon>
        <taxon>Bacillota</taxon>
        <taxon>Erysipelotrichia</taxon>
        <taxon>Erysipelotrichales</taxon>
        <taxon>Erysipelotrichaceae</taxon>
        <taxon>Dielma</taxon>
    </lineage>
</organism>
<evidence type="ECO:0000313" key="2">
    <source>
        <dbReference type="Proteomes" id="UP000247612"/>
    </source>
</evidence>
<dbReference type="Proteomes" id="UP000247612">
    <property type="component" value="Unassembled WGS sequence"/>
</dbReference>